<dbReference type="GeneID" id="96295408"/>
<comment type="caution">
    <text evidence="2">The sequence shown here is derived from an EMBL/GenBank/DDBJ whole genome shotgun (WGS) entry which is preliminary data.</text>
</comment>
<dbReference type="EMBL" id="BMUU01000023">
    <property type="protein sequence ID" value="GGY70343.1"/>
    <property type="molecule type" value="Genomic_DNA"/>
</dbReference>
<keyword evidence="3" id="KW-1185">Reference proteome</keyword>
<evidence type="ECO:0000313" key="2">
    <source>
        <dbReference type="EMBL" id="GGY70343.1"/>
    </source>
</evidence>
<dbReference type="RefSeq" id="WP_190029514.1">
    <property type="nucleotide sequence ID" value="NZ_BMUU01000023.1"/>
</dbReference>
<organism evidence="2 3">
    <name type="scientific">Streptomyces xanthochromogenes</name>
    <dbReference type="NCBI Taxonomy" id="67384"/>
    <lineage>
        <taxon>Bacteria</taxon>
        <taxon>Bacillati</taxon>
        <taxon>Actinomycetota</taxon>
        <taxon>Actinomycetes</taxon>
        <taxon>Kitasatosporales</taxon>
        <taxon>Streptomycetaceae</taxon>
        <taxon>Streptomyces</taxon>
    </lineage>
</organism>
<accession>A0ABQ3AWU0</accession>
<protein>
    <submittedName>
        <fullName evidence="2">Uncharacterized protein</fullName>
    </submittedName>
</protein>
<reference evidence="3" key="1">
    <citation type="journal article" date="2019" name="Int. J. Syst. Evol. Microbiol.">
        <title>The Global Catalogue of Microorganisms (GCM) 10K type strain sequencing project: providing services to taxonomists for standard genome sequencing and annotation.</title>
        <authorList>
            <consortium name="The Broad Institute Genomics Platform"/>
            <consortium name="The Broad Institute Genome Sequencing Center for Infectious Disease"/>
            <person name="Wu L."/>
            <person name="Ma J."/>
        </authorList>
    </citation>
    <scope>NUCLEOTIDE SEQUENCE [LARGE SCALE GENOMIC DNA]</scope>
    <source>
        <strain evidence="3">JCM 4594</strain>
    </source>
</reference>
<evidence type="ECO:0000313" key="3">
    <source>
        <dbReference type="Proteomes" id="UP000600946"/>
    </source>
</evidence>
<name>A0ABQ3AWU0_9ACTN</name>
<evidence type="ECO:0000256" key="1">
    <source>
        <dbReference type="SAM" id="MobiDB-lite"/>
    </source>
</evidence>
<sequence>MGRKSAGLVGIVAAVLAFGLGATIEAGQPQVHPAGARVVADDRGPTVITPHGSSTVTLADDRGPTVIAPYPSPTIKPADDRGPTGATA</sequence>
<proteinExistence type="predicted"/>
<gene>
    <name evidence="2" type="ORF">GCM10010326_75790</name>
</gene>
<dbReference type="Proteomes" id="UP000600946">
    <property type="component" value="Unassembled WGS sequence"/>
</dbReference>
<feature type="region of interest" description="Disordered" evidence="1">
    <location>
        <begin position="42"/>
        <end position="88"/>
    </location>
</feature>